<gene>
    <name evidence="10" type="ORF">SAMN05421827_112161</name>
</gene>
<evidence type="ECO:0000313" key="11">
    <source>
        <dbReference type="Proteomes" id="UP000199643"/>
    </source>
</evidence>
<evidence type="ECO:0000256" key="2">
    <source>
        <dbReference type="ARBA" id="ARBA00022448"/>
    </source>
</evidence>
<evidence type="ECO:0000256" key="4">
    <source>
        <dbReference type="ARBA" id="ARBA00022692"/>
    </source>
</evidence>
<evidence type="ECO:0000256" key="5">
    <source>
        <dbReference type="ARBA" id="ARBA00022729"/>
    </source>
</evidence>
<dbReference type="PROSITE" id="PS52016">
    <property type="entry name" value="TONB_DEPENDENT_REC_3"/>
    <property type="match status" value="1"/>
</dbReference>
<keyword evidence="7 8" id="KW-0998">Cell outer membrane</keyword>
<dbReference type="GO" id="GO:0009279">
    <property type="term" value="C:cell outer membrane"/>
    <property type="evidence" value="ECO:0007669"/>
    <property type="project" value="UniProtKB-SubCell"/>
</dbReference>
<evidence type="ECO:0000256" key="6">
    <source>
        <dbReference type="ARBA" id="ARBA00023136"/>
    </source>
</evidence>
<feature type="domain" description="TonB-dependent receptor plug" evidence="9">
    <location>
        <begin position="115"/>
        <end position="222"/>
    </location>
</feature>
<evidence type="ECO:0000259" key="9">
    <source>
        <dbReference type="Pfam" id="PF07715"/>
    </source>
</evidence>
<dbReference type="Pfam" id="PF13715">
    <property type="entry name" value="CarbopepD_reg_2"/>
    <property type="match status" value="1"/>
</dbReference>
<dbReference type="NCBIfam" id="TIGR04057">
    <property type="entry name" value="SusC_RagA_signa"/>
    <property type="match status" value="1"/>
</dbReference>
<proteinExistence type="inferred from homology"/>
<comment type="similarity">
    <text evidence="8">Belongs to the TonB-dependent receptor family.</text>
</comment>
<protein>
    <submittedName>
        <fullName evidence="10">TonB-linked outer membrane protein, SusC/RagA family</fullName>
    </submittedName>
</protein>
<dbReference type="Gene3D" id="2.40.170.20">
    <property type="entry name" value="TonB-dependent receptor, beta-barrel domain"/>
    <property type="match status" value="1"/>
</dbReference>
<dbReference type="InterPro" id="IPR008969">
    <property type="entry name" value="CarboxyPept-like_regulatory"/>
</dbReference>
<dbReference type="EMBL" id="FNCH01000012">
    <property type="protein sequence ID" value="SDG89932.1"/>
    <property type="molecule type" value="Genomic_DNA"/>
</dbReference>
<dbReference type="InterPro" id="IPR012910">
    <property type="entry name" value="Plug_dom"/>
</dbReference>
<dbReference type="SUPFAM" id="SSF49464">
    <property type="entry name" value="Carboxypeptidase regulatory domain-like"/>
    <property type="match status" value="1"/>
</dbReference>
<dbReference type="GO" id="GO:0044718">
    <property type="term" value="P:siderophore transmembrane transport"/>
    <property type="evidence" value="ECO:0007669"/>
    <property type="project" value="TreeGrafter"/>
</dbReference>
<evidence type="ECO:0000256" key="8">
    <source>
        <dbReference type="PROSITE-ProRule" id="PRU01360"/>
    </source>
</evidence>
<evidence type="ECO:0000256" key="7">
    <source>
        <dbReference type="ARBA" id="ARBA00023237"/>
    </source>
</evidence>
<keyword evidence="4 8" id="KW-0812">Transmembrane</keyword>
<dbReference type="Pfam" id="PF07715">
    <property type="entry name" value="Plug"/>
    <property type="match status" value="1"/>
</dbReference>
<dbReference type="SUPFAM" id="SSF56935">
    <property type="entry name" value="Porins"/>
    <property type="match status" value="1"/>
</dbReference>
<keyword evidence="5" id="KW-0732">Signal</keyword>
<evidence type="ECO:0000313" key="10">
    <source>
        <dbReference type="EMBL" id="SDG89932.1"/>
    </source>
</evidence>
<sequence length="1073" mass="118976">MKQNLLIFIALFCSLIAFDGYGQSRKITGKVLDSKNMAIPNVSIVIQDANMSSQTDLYGNFSLSVNKGVTVVFKSLGFQDQSIVIGDQTNYTIKLEDAVRNLDEVVVVGYGTLKKEAITGSVSSINADDIANRPVANALVALEGSAPGLQINNSYGEPGSAPSIRIRGFGSINGNSAPLVVLDNVVYSGSVNDINPNDIESISVLKDATSASLYGSKGSNGVIVITTKKGKNGISNLNLSVNQGLYTRGIPEYDKVTPQEYMGVAFLGYRNQLMTANPALTIAQANATVNANLVPTILKTNIFNLPDNQLFDANGNLMPDAQIKGTYAEDLDWFKPISRDGYRQDYNLSGQSGSEKSNLFYSLGYLDEQGYIKTSDFERFTGRVSGSISPRSWIKAGLSLNGNYQVNNNTTGSGSGFTTPWNFARNIAPIYPVYAHNLSTGEYTLDASGNKIYDNGVNSRTQYLNRHVIWENELNMDRTYQNSLISQAYVDINFLKDFKFSTIASNSLRNSEQRTYNNATIGDGAGNKGRGSRTVYRRNELTLQQQLTYKKSINDHNFDFLAGHESYYYRYNYLYGYKTTETFAGQVDLVNFTQITNLTDYEQNDRTESLLSRLRYNYKEKYFVEGSFRRDGTSRLHPDNKWGNFWSVGGTWLVSKEDFFSSISHYVNDLKLRGSYGKVGNISSVDLYGYMPLYTIGQNNNIAALYKTQNENPDLKWEGQRAISAALEGRFFNRLNLTVEYFDKGSDGLIFDVNLPLSAGATSTTSGVSIITKNIGKVRNSGFELSADVDIIKNPNFTWNFGANATFLKNKIVALPPENKANGIITAPFKYMEGHSIYDYFLYQYAGVDMMTGQALYYADDAAFSPTNTTGAHYQFLVNVNGVNYTRNATYAKRDWSGNAIPDVMGSFNTSFSYKNFTLSTLFNYSIGGKGFDYSYIGLMSVTSTPSAVHKDILNSWNGVPEGMTLTSPDRINPTATPQINFTNSQYNNNSISNRFLYDNSYFVIKNIALGYNVPKNVIRKLDLSKLSFTFLVDNLSTFTRMKGLSPQQTFGGYSESQFVPSRTFSLGVNIGL</sequence>
<dbReference type="STRING" id="405671.SAMN05421827_112161"/>
<evidence type="ECO:0000256" key="3">
    <source>
        <dbReference type="ARBA" id="ARBA00022452"/>
    </source>
</evidence>
<dbReference type="OrthoDB" id="9768177at2"/>
<dbReference type="Proteomes" id="UP000199643">
    <property type="component" value="Unassembled WGS sequence"/>
</dbReference>
<accession>A0A1G7Y0A7</accession>
<dbReference type="NCBIfam" id="TIGR04056">
    <property type="entry name" value="OMP_RagA_SusC"/>
    <property type="match status" value="1"/>
</dbReference>
<dbReference type="InterPro" id="IPR023996">
    <property type="entry name" value="TonB-dep_OMP_SusC/RagA"/>
</dbReference>
<dbReference type="InterPro" id="IPR036942">
    <property type="entry name" value="Beta-barrel_TonB_sf"/>
</dbReference>
<reference evidence="11" key="1">
    <citation type="submission" date="2016-10" db="EMBL/GenBank/DDBJ databases">
        <authorList>
            <person name="Varghese N."/>
            <person name="Submissions S."/>
        </authorList>
    </citation>
    <scope>NUCLEOTIDE SEQUENCE [LARGE SCALE GENOMIC DNA]</scope>
    <source>
        <strain evidence="11">DSM 17933</strain>
    </source>
</reference>
<keyword evidence="6 8" id="KW-0472">Membrane</keyword>
<dbReference type="GO" id="GO:0015344">
    <property type="term" value="F:siderophore uptake transmembrane transporter activity"/>
    <property type="evidence" value="ECO:0007669"/>
    <property type="project" value="TreeGrafter"/>
</dbReference>
<dbReference type="AlphaFoldDB" id="A0A1G7Y0A7"/>
<dbReference type="InterPro" id="IPR037066">
    <property type="entry name" value="Plug_dom_sf"/>
</dbReference>
<dbReference type="RefSeq" id="WP_090501625.1">
    <property type="nucleotide sequence ID" value="NZ_FNCH01000012.1"/>
</dbReference>
<dbReference type="PANTHER" id="PTHR30069:SF29">
    <property type="entry name" value="HEMOGLOBIN AND HEMOGLOBIN-HAPTOGLOBIN-BINDING PROTEIN 1-RELATED"/>
    <property type="match status" value="1"/>
</dbReference>
<keyword evidence="2 8" id="KW-0813">Transport</keyword>
<dbReference type="InterPro" id="IPR023997">
    <property type="entry name" value="TonB-dep_OMP_SusC/RagA_CS"/>
</dbReference>
<dbReference type="InterPro" id="IPR039426">
    <property type="entry name" value="TonB-dep_rcpt-like"/>
</dbReference>
<dbReference type="Gene3D" id="2.170.130.10">
    <property type="entry name" value="TonB-dependent receptor, plug domain"/>
    <property type="match status" value="1"/>
</dbReference>
<name>A0A1G7Y0A7_9SPHI</name>
<evidence type="ECO:0000256" key="1">
    <source>
        <dbReference type="ARBA" id="ARBA00004571"/>
    </source>
</evidence>
<organism evidence="10 11">
    <name type="scientific">Pedobacter terrae</name>
    <dbReference type="NCBI Taxonomy" id="405671"/>
    <lineage>
        <taxon>Bacteria</taxon>
        <taxon>Pseudomonadati</taxon>
        <taxon>Bacteroidota</taxon>
        <taxon>Sphingobacteriia</taxon>
        <taxon>Sphingobacteriales</taxon>
        <taxon>Sphingobacteriaceae</taxon>
        <taxon>Pedobacter</taxon>
    </lineage>
</organism>
<keyword evidence="11" id="KW-1185">Reference proteome</keyword>
<dbReference type="PANTHER" id="PTHR30069">
    <property type="entry name" value="TONB-DEPENDENT OUTER MEMBRANE RECEPTOR"/>
    <property type="match status" value="1"/>
</dbReference>
<keyword evidence="3 8" id="KW-1134">Transmembrane beta strand</keyword>
<comment type="subcellular location">
    <subcellularLocation>
        <location evidence="1 8">Cell outer membrane</location>
        <topology evidence="1 8">Multi-pass membrane protein</topology>
    </subcellularLocation>
</comment>